<reference evidence="1" key="1">
    <citation type="journal article" date="2015" name="Nature">
        <title>Complex archaea that bridge the gap between prokaryotes and eukaryotes.</title>
        <authorList>
            <person name="Spang A."/>
            <person name="Saw J.H."/>
            <person name="Jorgensen S.L."/>
            <person name="Zaremba-Niedzwiedzka K."/>
            <person name="Martijn J."/>
            <person name="Lind A.E."/>
            <person name="van Eijk R."/>
            <person name="Schleper C."/>
            <person name="Guy L."/>
            <person name="Ettema T.J."/>
        </authorList>
    </citation>
    <scope>NUCLEOTIDE SEQUENCE</scope>
</reference>
<dbReference type="EMBL" id="LAZR01010620">
    <property type="protein sequence ID" value="KKM65999.1"/>
    <property type="molecule type" value="Genomic_DNA"/>
</dbReference>
<gene>
    <name evidence="1" type="ORF">LCGC14_1485560</name>
</gene>
<name>A0A0F9J865_9ZZZZ</name>
<accession>A0A0F9J865</accession>
<organism evidence="1">
    <name type="scientific">marine sediment metagenome</name>
    <dbReference type="NCBI Taxonomy" id="412755"/>
    <lineage>
        <taxon>unclassified sequences</taxon>
        <taxon>metagenomes</taxon>
        <taxon>ecological metagenomes</taxon>
    </lineage>
</organism>
<protein>
    <submittedName>
        <fullName evidence="1">Uncharacterized protein</fullName>
    </submittedName>
</protein>
<comment type="caution">
    <text evidence="1">The sequence shown here is derived from an EMBL/GenBank/DDBJ whole genome shotgun (WGS) entry which is preliminary data.</text>
</comment>
<feature type="non-terminal residue" evidence="1">
    <location>
        <position position="1"/>
    </location>
</feature>
<proteinExistence type="predicted"/>
<dbReference type="AlphaFoldDB" id="A0A0F9J865"/>
<evidence type="ECO:0000313" key="1">
    <source>
        <dbReference type="EMBL" id="KKM65999.1"/>
    </source>
</evidence>
<sequence>ISPQVAGIFNHTATGAAELLTFADQPTTEVMIQAGFLNVAGFWVNIGAAASAGNGWRIPAAGWLKLSINNMSELNINLISDGNQIVIIRTV</sequence>